<dbReference type="InterPro" id="IPR050832">
    <property type="entry name" value="Bact_Acetyltransf"/>
</dbReference>
<feature type="domain" description="N-acetyltransferase" evidence="3">
    <location>
        <begin position="8"/>
        <end position="165"/>
    </location>
</feature>
<comment type="caution">
    <text evidence="4">The sequence shown here is derived from an EMBL/GenBank/DDBJ whole genome shotgun (WGS) entry which is preliminary data.</text>
</comment>
<keyword evidence="5" id="KW-1185">Reference proteome</keyword>
<dbReference type="GO" id="GO:0016747">
    <property type="term" value="F:acyltransferase activity, transferring groups other than amino-acyl groups"/>
    <property type="evidence" value="ECO:0007669"/>
    <property type="project" value="InterPro"/>
</dbReference>
<proteinExistence type="predicted"/>
<dbReference type="SUPFAM" id="SSF55729">
    <property type="entry name" value="Acyl-CoA N-acyltransferases (Nat)"/>
    <property type="match status" value="1"/>
</dbReference>
<sequence>MTDLASTASIRRLTPTDWPILRDIRLRALADAPSAFGATLLEARARTEQQWHTRLRDRAVFIATLGDTAVGTIAATASPEHRTAHLISTWVAPEARGTGIADQLIYAVIDWAIATGHTAIRLEVSDPNIRAERLYLRHGFTRTGRHGIISPDDPRPEFEMTLHLH</sequence>
<dbReference type="PROSITE" id="PS51186">
    <property type="entry name" value="GNAT"/>
    <property type="match status" value="1"/>
</dbReference>
<dbReference type="Gene3D" id="3.40.630.30">
    <property type="match status" value="1"/>
</dbReference>
<keyword evidence="2" id="KW-0012">Acyltransferase</keyword>
<gene>
    <name evidence="4" type="ORF">NDR86_13510</name>
</gene>
<dbReference type="InterPro" id="IPR000182">
    <property type="entry name" value="GNAT_dom"/>
</dbReference>
<accession>A0A9X2EAE5</accession>
<evidence type="ECO:0000256" key="1">
    <source>
        <dbReference type="ARBA" id="ARBA00022679"/>
    </source>
</evidence>
<evidence type="ECO:0000259" key="3">
    <source>
        <dbReference type="PROSITE" id="PS51186"/>
    </source>
</evidence>
<dbReference type="AlphaFoldDB" id="A0A9X2EAE5"/>
<dbReference type="EMBL" id="JAMRXG010000005">
    <property type="protein sequence ID" value="MCM6774493.1"/>
    <property type="molecule type" value="Genomic_DNA"/>
</dbReference>
<dbReference type="PANTHER" id="PTHR43877:SF2">
    <property type="entry name" value="AMINOALKYLPHOSPHONATE N-ACETYLTRANSFERASE-RELATED"/>
    <property type="match status" value="1"/>
</dbReference>
<dbReference type="PANTHER" id="PTHR43877">
    <property type="entry name" value="AMINOALKYLPHOSPHONATE N-ACETYLTRANSFERASE-RELATED-RELATED"/>
    <property type="match status" value="1"/>
</dbReference>
<dbReference type="CDD" id="cd04301">
    <property type="entry name" value="NAT_SF"/>
    <property type="match status" value="1"/>
</dbReference>
<dbReference type="Proteomes" id="UP001139157">
    <property type="component" value="Unassembled WGS sequence"/>
</dbReference>
<dbReference type="RefSeq" id="WP_251912131.1">
    <property type="nucleotide sequence ID" value="NZ_JAMRXG010000005.1"/>
</dbReference>
<dbReference type="Pfam" id="PF00583">
    <property type="entry name" value="Acetyltransf_1"/>
    <property type="match status" value="1"/>
</dbReference>
<name>A0A9X2EAE5_9NOCA</name>
<protein>
    <submittedName>
        <fullName evidence="4">GNAT family N-acetyltransferase</fullName>
    </submittedName>
</protein>
<organism evidence="4 5">
    <name type="scientific">Nocardia pulmonis</name>
    <dbReference type="NCBI Taxonomy" id="2951408"/>
    <lineage>
        <taxon>Bacteria</taxon>
        <taxon>Bacillati</taxon>
        <taxon>Actinomycetota</taxon>
        <taxon>Actinomycetes</taxon>
        <taxon>Mycobacteriales</taxon>
        <taxon>Nocardiaceae</taxon>
        <taxon>Nocardia</taxon>
    </lineage>
</organism>
<keyword evidence="1" id="KW-0808">Transferase</keyword>
<evidence type="ECO:0000256" key="2">
    <source>
        <dbReference type="ARBA" id="ARBA00023315"/>
    </source>
</evidence>
<dbReference type="InterPro" id="IPR016181">
    <property type="entry name" value="Acyl_CoA_acyltransferase"/>
</dbReference>
<reference evidence="4" key="1">
    <citation type="submission" date="2022-06" db="EMBL/GenBank/DDBJ databases">
        <title>Novel species in genus nocardia.</title>
        <authorList>
            <person name="Li F."/>
        </authorList>
    </citation>
    <scope>NUCLEOTIDE SEQUENCE</scope>
    <source>
        <strain evidence="4">CDC141</strain>
    </source>
</reference>
<evidence type="ECO:0000313" key="5">
    <source>
        <dbReference type="Proteomes" id="UP001139157"/>
    </source>
</evidence>
<evidence type="ECO:0000313" key="4">
    <source>
        <dbReference type="EMBL" id="MCM6774493.1"/>
    </source>
</evidence>